<reference evidence="1 2" key="2">
    <citation type="journal article" date="2016" name="Genome Announc.">
        <title>Draft Genome Sequence of Zhouia amylolytica AD3, Isolated from Tidal Flat Sediment.</title>
        <authorList>
            <person name="Jia B."/>
            <person name="Jin H.M."/>
            <person name="Lee H.J."/>
            <person name="Jeon C.O."/>
        </authorList>
    </citation>
    <scope>NUCLEOTIDE SEQUENCE [LARGE SCALE GENOMIC DNA]</scope>
    <source>
        <strain evidence="1 2">AD3</strain>
    </source>
</reference>
<keyword evidence="2" id="KW-1185">Reference proteome</keyword>
<evidence type="ECO:0000313" key="1">
    <source>
        <dbReference type="EMBL" id="ETN93951.1"/>
    </source>
</evidence>
<proteinExistence type="predicted"/>
<sequence length="45" mass="5391">MCPTSFLRSLFILRKPFDEFIGAKRRFTTRLKVSRPGATVWIQYR</sequence>
<dbReference type="AlphaFoldDB" id="W2UKH6"/>
<accession>W2UKH6</accession>
<organism evidence="1 2">
    <name type="scientific">Zhouia amylolytica AD3</name>
    <dbReference type="NCBI Taxonomy" id="1286632"/>
    <lineage>
        <taxon>Bacteria</taxon>
        <taxon>Pseudomonadati</taxon>
        <taxon>Bacteroidota</taxon>
        <taxon>Flavobacteriia</taxon>
        <taxon>Flavobacteriales</taxon>
        <taxon>Flavobacteriaceae</taxon>
        <taxon>Zhouia</taxon>
    </lineage>
</organism>
<comment type="caution">
    <text evidence="1">The sequence shown here is derived from an EMBL/GenBank/DDBJ whole genome shotgun (WGS) entry which is preliminary data.</text>
</comment>
<evidence type="ECO:0000313" key="2">
    <source>
        <dbReference type="Proteomes" id="UP000018850"/>
    </source>
</evidence>
<dbReference type="Proteomes" id="UP000018850">
    <property type="component" value="Unassembled WGS sequence"/>
</dbReference>
<name>W2UKH6_9FLAO</name>
<dbReference type="EMBL" id="AYXY01000031">
    <property type="protein sequence ID" value="ETN93951.1"/>
    <property type="molecule type" value="Genomic_DNA"/>
</dbReference>
<reference evidence="2" key="1">
    <citation type="submission" date="2013-11" db="EMBL/GenBank/DDBJ databases">
        <title>Draft genome sequence from a member of Zhouia, isolated tidal flat.</title>
        <authorList>
            <person name="Jin H."/>
            <person name="Jeon C.O."/>
        </authorList>
    </citation>
    <scope>NUCLEOTIDE SEQUENCE [LARGE SCALE GENOMIC DNA]</scope>
    <source>
        <strain evidence="2">AD3</strain>
    </source>
</reference>
<gene>
    <name evidence="1" type="ORF">P278_33620</name>
</gene>
<protein>
    <submittedName>
        <fullName evidence="1">Uncharacterized protein</fullName>
    </submittedName>
</protein>